<sequence>MSGLTMLLDTCLSSVSASLWHPVGPEGSPPYYSISEGAIVAVTVKEWHKSDMDYSSGRREQGLNGIDTIIPDSESRGTGHNWASFQPTMTTKYYDPHGGCSVQQVVQPGNSQVDGRSRICISVGRRNRYYSPLTLGLPTFVVTAFERNVMHSPIMDDALEQSPVLTLPYVKPEMNGTPMEVEAGFVVLTATAASNLKHRQTFKDIKNSLYIELVWKDFLKDSYVGFAYEPKNV</sequence>
<accession>A0AA39PU04</accession>
<reference evidence="2" key="1">
    <citation type="submission" date="2023-06" db="EMBL/GenBank/DDBJ databases">
        <authorList>
            <consortium name="Lawrence Berkeley National Laboratory"/>
            <person name="Ahrendt S."/>
            <person name="Sahu N."/>
            <person name="Indic B."/>
            <person name="Wong-Bajracharya J."/>
            <person name="Merenyi Z."/>
            <person name="Ke H.-M."/>
            <person name="Monk M."/>
            <person name="Kocsube S."/>
            <person name="Drula E."/>
            <person name="Lipzen A."/>
            <person name="Balint B."/>
            <person name="Henrissat B."/>
            <person name="Andreopoulos B."/>
            <person name="Martin F.M."/>
            <person name="Harder C.B."/>
            <person name="Rigling D."/>
            <person name="Ford K.L."/>
            <person name="Foster G.D."/>
            <person name="Pangilinan J."/>
            <person name="Papanicolaou A."/>
            <person name="Barry K."/>
            <person name="LaButti K."/>
            <person name="Viragh M."/>
            <person name="Koriabine M."/>
            <person name="Yan M."/>
            <person name="Riley R."/>
            <person name="Champramary S."/>
            <person name="Plett K.L."/>
            <person name="Tsai I.J."/>
            <person name="Slot J."/>
            <person name="Sipos G."/>
            <person name="Plett J."/>
            <person name="Nagy L.G."/>
            <person name="Grigoriev I.V."/>
        </authorList>
    </citation>
    <scope>NUCLEOTIDE SEQUENCE</scope>
    <source>
        <strain evidence="2">ICMP 16352</strain>
    </source>
</reference>
<protein>
    <submittedName>
        <fullName evidence="2">Uncharacterized protein</fullName>
    </submittedName>
</protein>
<dbReference type="Proteomes" id="UP001175227">
    <property type="component" value="Unassembled WGS sequence"/>
</dbReference>
<gene>
    <name evidence="2" type="ORF">IW261DRAFT_1412937</name>
</gene>
<keyword evidence="1" id="KW-0732">Signal</keyword>
<organism evidence="2 3">
    <name type="scientific">Armillaria novae-zelandiae</name>
    <dbReference type="NCBI Taxonomy" id="153914"/>
    <lineage>
        <taxon>Eukaryota</taxon>
        <taxon>Fungi</taxon>
        <taxon>Dikarya</taxon>
        <taxon>Basidiomycota</taxon>
        <taxon>Agaricomycotina</taxon>
        <taxon>Agaricomycetes</taxon>
        <taxon>Agaricomycetidae</taxon>
        <taxon>Agaricales</taxon>
        <taxon>Marasmiineae</taxon>
        <taxon>Physalacriaceae</taxon>
        <taxon>Armillaria</taxon>
    </lineage>
</organism>
<feature type="signal peptide" evidence="1">
    <location>
        <begin position="1"/>
        <end position="17"/>
    </location>
</feature>
<keyword evidence="3" id="KW-1185">Reference proteome</keyword>
<name>A0AA39PU04_9AGAR</name>
<proteinExistence type="predicted"/>
<evidence type="ECO:0000313" key="2">
    <source>
        <dbReference type="EMBL" id="KAK0490381.1"/>
    </source>
</evidence>
<dbReference type="AlphaFoldDB" id="A0AA39PU04"/>
<evidence type="ECO:0000256" key="1">
    <source>
        <dbReference type="SAM" id="SignalP"/>
    </source>
</evidence>
<dbReference type="EMBL" id="JAUEPR010000001">
    <property type="protein sequence ID" value="KAK0490381.1"/>
    <property type="molecule type" value="Genomic_DNA"/>
</dbReference>
<feature type="chain" id="PRO_5041412869" evidence="1">
    <location>
        <begin position="18"/>
        <end position="233"/>
    </location>
</feature>
<evidence type="ECO:0000313" key="3">
    <source>
        <dbReference type="Proteomes" id="UP001175227"/>
    </source>
</evidence>
<comment type="caution">
    <text evidence="2">The sequence shown here is derived from an EMBL/GenBank/DDBJ whole genome shotgun (WGS) entry which is preliminary data.</text>
</comment>